<dbReference type="KEGG" id="pda:103696004"/>
<dbReference type="RefSeq" id="XP_008775705.2">
    <property type="nucleotide sequence ID" value="XM_008777483.4"/>
</dbReference>
<organism evidence="9 10">
    <name type="scientific">Phoenix dactylifera</name>
    <name type="common">Date palm</name>
    <dbReference type="NCBI Taxonomy" id="42345"/>
    <lineage>
        <taxon>Eukaryota</taxon>
        <taxon>Viridiplantae</taxon>
        <taxon>Streptophyta</taxon>
        <taxon>Embryophyta</taxon>
        <taxon>Tracheophyta</taxon>
        <taxon>Spermatophyta</taxon>
        <taxon>Magnoliopsida</taxon>
        <taxon>Liliopsida</taxon>
        <taxon>Arecaceae</taxon>
        <taxon>Coryphoideae</taxon>
        <taxon>Phoeniceae</taxon>
        <taxon>Phoenix</taxon>
    </lineage>
</organism>
<comment type="similarity">
    <text evidence="2">Belongs to the cysteine dioxygenase family.</text>
</comment>
<reference evidence="10" key="1">
    <citation type="submission" date="2025-08" db="UniProtKB">
        <authorList>
            <consortium name="RefSeq"/>
        </authorList>
    </citation>
    <scope>IDENTIFICATION</scope>
    <source>
        <tissue evidence="10">Young leaves</tissue>
    </source>
</reference>
<dbReference type="Gene3D" id="2.60.120.10">
    <property type="entry name" value="Jelly Rolls"/>
    <property type="match status" value="1"/>
</dbReference>
<name>A0A8B7BFP3_PHODC</name>
<evidence type="ECO:0000256" key="3">
    <source>
        <dbReference type="ARBA" id="ARBA00013133"/>
    </source>
</evidence>
<evidence type="ECO:0000256" key="6">
    <source>
        <dbReference type="ARBA" id="ARBA00023004"/>
    </source>
</evidence>
<keyword evidence="4" id="KW-0479">Metal-binding</keyword>
<dbReference type="InterPro" id="IPR014710">
    <property type="entry name" value="RmlC-like_jellyroll"/>
</dbReference>
<evidence type="ECO:0000256" key="8">
    <source>
        <dbReference type="SAM" id="MobiDB-lite"/>
    </source>
</evidence>
<keyword evidence="9" id="KW-1185">Reference proteome</keyword>
<evidence type="ECO:0000256" key="7">
    <source>
        <dbReference type="ARBA" id="ARBA00024284"/>
    </source>
</evidence>
<dbReference type="GO" id="GO:0046872">
    <property type="term" value="F:metal ion binding"/>
    <property type="evidence" value="ECO:0007669"/>
    <property type="project" value="UniProtKB-KW"/>
</dbReference>
<evidence type="ECO:0000256" key="5">
    <source>
        <dbReference type="ARBA" id="ARBA00023002"/>
    </source>
</evidence>
<dbReference type="PANTHER" id="PTHR22966:SF1">
    <property type="entry name" value="PLANT CYSTEINE OXIDASE 1"/>
    <property type="match status" value="1"/>
</dbReference>
<keyword evidence="5" id="KW-0560">Oxidoreductase</keyword>
<dbReference type="SUPFAM" id="SSF51182">
    <property type="entry name" value="RmlC-like cupins"/>
    <property type="match status" value="1"/>
</dbReference>
<evidence type="ECO:0000256" key="2">
    <source>
        <dbReference type="ARBA" id="ARBA00006622"/>
    </source>
</evidence>
<comment type="catalytic activity">
    <reaction evidence="7">
        <text>L-cysteine + O2 = 3-sulfino-L-alanine + H(+)</text>
        <dbReference type="Rhea" id="RHEA:20441"/>
        <dbReference type="ChEBI" id="CHEBI:15378"/>
        <dbReference type="ChEBI" id="CHEBI:15379"/>
        <dbReference type="ChEBI" id="CHEBI:35235"/>
        <dbReference type="ChEBI" id="CHEBI:61085"/>
        <dbReference type="EC" id="1.13.11.20"/>
    </reaction>
    <physiologicalReaction direction="left-to-right" evidence="7">
        <dbReference type="Rhea" id="RHEA:20442"/>
    </physiologicalReaction>
</comment>
<dbReference type="Pfam" id="PF07847">
    <property type="entry name" value="PCO_ADO"/>
    <property type="match status" value="1"/>
</dbReference>
<proteinExistence type="inferred from homology"/>
<dbReference type="GO" id="GO:0070483">
    <property type="term" value="P:detection of hypoxia"/>
    <property type="evidence" value="ECO:0007669"/>
    <property type="project" value="UniProtKB-ARBA"/>
</dbReference>
<evidence type="ECO:0000313" key="10">
    <source>
        <dbReference type="RefSeq" id="XP_008775705.2"/>
    </source>
</evidence>
<evidence type="ECO:0000256" key="1">
    <source>
        <dbReference type="ARBA" id="ARBA00001954"/>
    </source>
</evidence>
<protein>
    <recommendedName>
        <fullName evidence="3">cysteine dioxygenase</fullName>
        <ecNumber evidence="3">1.13.11.20</ecNumber>
    </recommendedName>
</protein>
<accession>A0A8B7BFP3</accession>
<feature type="region of interest" description="Disordered" evidence="8">
    <location>
        <begin position="1"/>
        <end position="39"/>
    </location>
</feature>
<dbReference type="GeneID" id="103696004"/>
<dbReference type="GO" id="GO:0017172">
    <property type="term" value="F:cysteine dioxygenase activity"/>
    <property type="evidence" value="ECO:0007669"/>
    <property type="project" value="UniProtKB-EC"/>
</dbReference>
<feature type="compositionally biased region" description="Basic residues" evidence="8">
    <location>
        <begin position="24"/>
        <end position="34"/>
    </location>
</feature>
<dbReference type="PANTHER" id="PTHR22966">
    <property type="entry name" value="2-AMINOETHANETHIOL DIOXYGENASE"/>
    <property type="match status" value="1"/>
</dbReference>
<evidence type="ECO:0000313" key="9">
    <source>
        <dbReference type="Proteomes" id="UP000228380"/>
    </source>
</evidence>
<dbReference type="InterPro" id="IPR011051">
    <property type="entry name" value="RmlC_Cupin_sf"/>
</dbReference>
<comment type="cofactor">
    <cofactor evidence="1">
        <name>Fe(2+)</name>
        <dbReference type="ChEBI" id="CHEBI:29033"/>
    </cofactor>
</comment>
<evidence type="ECO:0000256" key="4">
    <source>
        <dbReference type="ARBA" id="ARBA00022723"/>
    </source>
</evidence>
<dbReference type="EC" id="1.13.11.20" evidence="3"/>
<dbReference type="InterPro" id="IPR012864">
    <property type="entry name" value="PCO/ADO"/>
</dbReference>
<sequence length="277" mass="30727">MGVDRRLADRKGKEEAAAMEKSKSAKKSKRRQKKSPPMPTVVQRLFDTCKEIFANCGADVVPAPEDIERLRAILDVMKPEDVGLNPNLQYFHNVVSEGPPVITYLPLYECPKFSICIFCMPKSAVIPLHNHPGMTVFSKILFGSMHIKSYDWVNNPQNSNETVRNADGARLAKVITDDVFKVPCKTSILYPAAGGNMHRFTAVTSCAVLDVLGPPYTKSEGRDCAYYNDLPYLSSSGDAVLAAGEHERHAWLKERVGKPDDCFVLAAEYKGPKIVDH</sequence>
<dbReference type="Proteomes" id="UP000228380">
    <property type="component" value="Unplaced"/>
</dbReference>
<feature type="compositionally biased region" description="Basic and acidic residues" evidence="8">
    <location>
        <begin position="1"/>
        <end position="23"/>
    </location>
</feature>
<dbReference type="CDD" id="cd20289">
    <property type="entry name" value="cupin_ADO"/>
    <property type="match status" value="1"/>
</dbReference>
<dbReference type="AlphaFoldDB" id="A0A8B7BFP3"/>
<keyword evidence="6" id="KW-0408">Iron</keyword>
<dbReference type="OrthoDB" id="271433at2759"/>
<gene>
    <name evidence="10" type="primary">LOC103696004</name>
</gene>